<gene>
    <name evidence="3" type="ORF">G1H11_14430</name>
</gene>
<evidence type="ECO:0000259" key="2">
    <source>
        <dbReference type="Pfam" id="PF04909"/>
    </source>
</evidence>
<reference evidence="3 4" key="1">
    <citation type="submission" date="2020-02" db="EMBL/GenBank/DDBJ databases">
        <authorList>
            <person name="Li X.-J."/>
            <person name="Feng X.-M."/>
        </authorList>
    </citation>
    <scope>NUCLEOTIDE SEQUENCE [LARGE SCALE GENOMIC DNA]</scope>
    <source>
        <strain evidence="3 4">CGMCC 4.7225</strain>
    </source>
</reference>
<dbReference type="GO" id="GO:0016831">
    <property type="term" value="F:carboxy-lyase activity"/>
    <property type="evidence" value="ECO:0007669"/>
    <property type="project" value="InterPro"/>
</dbReference>
<dbReference type="InterPro" id="IPR032465">
    <property type="entry name" value="ACMSD"/>
</dbReference>
<dbReference type="Pfam" id="PF04909">
    <property type="entry name" value="Amidohydro_2"/>
    <property type="match status" value="1"/>
</dbReference>
<dbReference type="PANTHER" id="PTHR21240:SF28">
    <property type="entry name" value="ISO-OROTATE DECARBOXYLASE (EUROFUNG)"/>
    <property type="match status" value="1"/>
</dbReference>
<sequence length="268" mass="29483">MNTDSSMDIVIDTHCHIGRSENSPENSITGESLIAGMDKFGITHAIVLPLPSVHDFRGEHDSIAELAEQHPGRIFGCVCIPPQEGADVVREETRRCVEEYGFVAMKFHPFHHGGGPASVRGDMVFTVAREFDLPVMSHTGSGAPWSLPTQLIPAAQKYPEVSFIAAHSGQEIYADDALLAAEVCSNIYLDSAWTSAGPVRKFIKALGAERVMLSTDLPPNNATEMAKWRHLPISPEERVESLNTMPRRLFKLDEHGFDDTIRLPDAAR</sequence>
<evidence type="ECO:0000313" key="3">
    <source>
        <dbReference type="EMBL" id="NED96503.1"/>
    </source>
</evidence>
<comment type="caution">
    <text evidence="3">The sequence shown here is derived from an EMBL/GenBank/DDBJ whole genome shotgun (WGS) entry which is preliminary data.</text>
</comment>
<dbReference type="GO" id="GO:0016787">
    <property type="term" value="F:hydrolase activity"/>
    <property type="evidence" value="ECO:0007669"/>
    <property type="project" value="UniProtKB-KW"/>
</dbReference>
<evidence type="ECO:0000313" key="4">
    <source>
        <dbReference type="Proteomes" id="UP000469185"/>
    </source>
</evidence>
<dbReference type="AlphaFoldDB" id="A0A6N9YNC5"/>
<dbReference type="CDD" id="cd01292">
    <property type="entry name" value="metallo-dependent_hydrolases"/>
    <property type="match status" value="1"/>
</dbReference>
<accession>A0A6N9YNC5</accession>
<dbReference type="EMBL" id="JAAGOB010000007">
    <property type="protein sequence ID" value="NED96503.1"/>
    <property type="molecule type" value="Genomic_DNA"/>
</dbReference>
<keyword evidence="3" id="KW-0378">Hydrolase</keyword>
<evidence type="ECO:0000256" key="1">
    <source>
        <dbReference type="ARBA" id="ARBA00023239"/>
    </source>
</evidence>
<organism evidence="3 4">
    <name type="scientific">Phytoactinopolyspora alkaliphila</name>
    <dbReference type="NCBI Taxonomy" id="1783498"/>
    <lineage>
        <taxon>Bacteria</taxon>
        <taxon>Bacillati</taxon>
        <taxon>Actinomycetota</taxon>
        <taxon>Actinomycetes</taxon>
        <taxon>Jiangellales</taxon>
        <taxon>Jiangellaceae</taxon>
        <taxon>Phytoactinopolyspora</taxon>
    </lineage>
</organism>
<dbReference type="InterPro" id="IPR032466">
    <property type="entry name" value="Metal_Hydrolase"/>
</dbReference>
<dbReference type="Proteomes" id="UP000469185">
    <property type="component" value="Unassembled WGS sequence"/>
</dbReference>
<keyword evidence="1" id="KW-0456">Lyase</keyword>
<keyword evidence="4" id="KW-1185">Reference proteome</keyword>
<name>A0A6N9YNC5_9ACTN</name>
<dbReference type="RefSeq" id="WP_163819288.1">
    <property type="nucleotide sequence ID" value="NZ_JAAGOB010000007.1"/>
</dbReference>
<dbReference type="SUPFAM" id="SSF51556">
    <property type="entry name" value="Metallo-dependent hydrolases"/>
    <property type="match status" value="1"/>
</dbReference>
<dbReference type="Gene3D" id="3.20.20.140">
    <property type="entry name" value="Metal-dependent hydrolases"/>
    <property type="match status" value="1"/>
</dbReference>
<dbReference type="GO" id="GO:0019748">
    <property type="term" value="P:secondary metabolic process"/>
    <property type="evidence" value="ECO:0007669"/>
    <property type="project" value="TreeGrafter"/>
</dbReference>
<proteinExistence type="predicted"/>
<protein>
    <submittedName>
        <fullName evidence="3">Amidohydrolase family protein</fullName>
    </submittedName>
</protein>
<dbReference type="GO" id="GO:0005737">
    <property type="term" value="C:cytoplasm"/>
    <property type="evidence" value="ECO:0007669"/>
    <property type="project" value="TreeGrafter"/>
</dbReference>
<dbReference type="InterPro" id="IPR006680">
    <property type="entry name" value="Amidohydro-rel"/>
</dbReference>
<dbReference type="PANTHER" id="PTHR21240">
    <property type="entry name" value="2-AMINO-3-CARBOXYLMUCONATE-6-SEMIALDEHYDE DECARBOXYLASE"/>
    <property type="match status" value="1"/>
</dbReference>
<feature type="domain" description="Amidohydrolase-related" evidence="2">
    <location>
        <begin position="55"/>
        <end position="251"/>
    </location>
</feature>